<keyword evidence="2" id="KW-1185">Reference proteome</keyword>
<sequence length="385" mass="43612">MQRKYVWTSTKVDESSVDDNGFEDTDDVEDDLIARANRRAFVVSSNQVLALQNWVRVTDVFTKNDGEILQNAGVSGFNDPMYERYSARLKQLRAIAEYEYRVDILEPTKSYEEVTEIFVRVNSLGAKLRSSDLALAQITAKWNGSLALFTAYQTAVAKEGFDLDLGIHLRALVAVITGQSRFLTVSSLTKQNLEGGWGRTKRAMHFAINYVKSNFQIDSPTLLSSPFLLVAVAYWGHQRDFRVSEEDAATMRKWFLVANAKGRYSHGSSESLLDQDLAAIRAGGGGQLIQRLVQQAYLKQFRSDLDARKVDDIVNLAFIGSKTNKEIRDRAPRDYVGEYPPERLAAQLICFDDNIDVADEFDLFVERRRKVLARHLNMFLDVVPE</sequence>
<dbReference type="Proteomes" id="UP001165080">
    <property type="component" value="Unassembled WGS sequence"/>
</dbReference>
<dbReference type="PANTHER" id="PTHR37292">
    <property type="entry name" value="VNG6097C"/>
    <property type="match status" value="1"/>
</dbReference>
<organism evidence="1 2">
    <name type="scientific">Pleodorina starrii</name>
    <dbReference type="NCBI Taxonomy" id="330485"/>
    <lineage>
        <taxon>Eukaryota</taxon>
        <taxon>Viridiplantae</taxon>
        <taxon>Chlorophyta</taxon>
        <taxon>core chlorophytes</taxon>
        <taxon>Chlorophyceae</taxon>
        <taxon>CS clade</taxon>
        <taxon>Chlamydomonadales</taxon>
        <taxon>Volvocaceae</taxon>
        <taxon>Pleodorina</taxon>
    </lineage>
</organism>
<evidence type="ECO:0000313" key="2">
    <source>
        <dbReference type="Proteomes" id="UP001165080"/>
    </source>
</evidence>
<dbReference type="AlphaFoldDB" id="A0A9W6C4F3"/>
<protein>
    <submittedName>
        <fullName evidence="1">Uncharacterized protein</fullName>
    </submittedName>
</protein>
<reference evidence="1 2" key="1">
    <citation type="journal article" date="2023" name="Commun. Biol.">
        <title>Reorganization of the ancestral sex-determining regions during the evolution of trioecy in Pleodorina starrii.</title>
        <authorList>
            <person name="Takahashi K."/>
            <person name="Suzuki S."/>
            <person name="Kawai-Toyooka H."/>
            <person name="Yamamoto K."/>
            <person name="Hamaji T."/>
            <person name="Ootsuki R."/>
            <person name="Yamaguchi H."/>
            <person name="Kawachi M."/>
            <person name="Higashiyama T."/>
            <person name="Nozaki H."/>
        </authorList>
    </citation>
    <scope>NUCLEOTIDE SEQUENCE [LARGE SCALE GENOMIC DNA]</scope>
    <source>
        <strain evidence="1 2">NIES-4479</strain>
    </source>
</reference>
<gene>
    <name evidence="1" type="primary">PLESTB004189</name>
    <name evidence="1" type="ORF">PLESTB_001973900</name>
</gene>
<name>A0A9W6C4F3_9CHLO</name>
<dbReference type="EMBL" id="BRXU01000081">
    <property type="protein sequence ID" value="GLC63035.1"/>
    <property type="molecule type" value="Genomic_DNA"/>
</dbReference>
<comment type="caution">
    <text evidence="1">The sequence shown here is derived from an EMBL/GenBank/DDBJ whole genome shotgun (WGS) entry which is preliminary data.</text>
</comment>
<accession>A0A9W6C4F3</accession>
<dbReference type="PANTHER" id="PTHR37292:SF2">
    <property type="entry name" value="DUF262 DOMAIN-CONTAINING PROTEIN"/>
    <property type="match status" value="1"/>
</dbReference>
<evidence type="ECO:0000313" key="1">
    <source>
        <dbReference type="EMBL" id="GLC63035.1"/>
    </source>
</evidence>
<proteinExistence type="predicted"/>